<comment type="subcellular location">
    <subcellularLocation>
        <location evidence="1">Cell outer membrane</location>
    </subcellularLocation>
</comment>
<dbReference type="Gene3D" id="2.40.170.20">
    <property type="entry name" value="TonB-dependent receptor, beta-barrel domain"/>
    <property type="match status" value="1"/>
</dbReference>
<sequence>MKVFFTLCIAVAPTLVGLAQTPGSVSGRLLDEKQQPLPFATVLLRPVQDTTKVTAAQTGTDGSYRFQKVAAGRYRVTANMLGYQPQRSAPFEVGSAGVALPTLKLAPAAQQLKDVQVVGRKPLLEMQNGKMIVNVEGSVTAGATAIEVLQQVPGLLVMNDRISIAGREGVVILIDGRTTRYTDVVSVLKDFPSTNIARIEVMSQPDASYDAAGNVGVINIILKKNVDLGTNGTAAANVGYGRFAKASANLDLNHRAGKLNVFGSAGLARRKTYEQLNTERDAETPGAGYLQRSYQPRTSTPGSLRLGADYNLTSRQTLGVLVTGYANRILTEAENGVTAPNNVEVSTLNRTRRRTDTYAANLNYRLQLDSLGRELTADADYSYYGLGSLGQVQNDFNTGPNETLRNDQQVGIGLRSGRLDYRWPVRPTLKLSFGAKASQADIQSNLDFVGGAKNRIESFDFVENIKAGYAQAEGKSMGISWQAGLRGEWTDNRGHSTKNNSADARFTRSYGQLFPSLSLDRVVYKSVGLNAAYSRRIDRPGYQDLNPNVIYLDPYTQQRGNVNLTPQFSNNYKLALTYNKQPFLILNHSRTTDVISLVTRTDGPLIYSISENLDYQNSYSVSLNAPLTFAKQLTGYAGVNVARNEFAYLDGDNTTRVARTAATFYWQANVQLPHQVKVEASGFYQTAGLQGILRYQGFGSLNLGAQKSLFNERATLRLTVNDVFFSNKQRGSVTFQGNDVRFLSYSESQQARLSFSYKLGNQQLKAARKRATSLEEERGRVKTDKE</sequence>
<dbReference type="Gene3D" id="2.60.40.1120">
    <property type="entry name" value="Carboxypeptidase-like, regulatory domain"/>
    <property type="match status" value="1"/>
</dbReference>
<protein>
    <submittedName>
        <fullName evidence="6">Outer membrane beta-barrel family protein</fullName>
    </submittedName>
</protein>
<dbReference type="EMBL" id="BAABDK010000010">
    <property type="protein sequence ID" value="GAA4028998.1"/>
    <property type="molecule type" value="Genomic_DNA"/>
</dbReference>
<evidence type="ECO:0000256" key="4">
    <source>
        <dbReference type="SAM" id="Coils"/>
    </source>
</evidence>
<dbReference type="Pfam" id="PF14905">
    <property type="entry name" value="OMP_b-brl_3"/>
    <property type="match status" value="1"/>
</dbReference>
<dbReference type="PANTHER" id="PTHR40980">
    <property type="entry name" value="PLUG DOMAIN-CONTAINING PROTEIN"/>
    <property type="match status" value="1"/>
</dbReference>
<evidence type="ECO:0000313" key="7">
    <source>
        <dbReference type="Proteomes" id="UP001501469"/>
    </source>
</evidence>
<proteinExistence type="predicted"/>
<dbReference type="InterPro" id="IPR037066">
    <property type="entry name" value="Plug_dom_sf"/>
</dbReference>
<name>A0ABP7TNM4_9BACT</name>
<evidence type="ECO:0000256" key="2">
    <source>
        <dbReference type="ARBA" id="ARBA00023136"/>
    </source>
</evidence>
<keyword evidence="7" id="KW-1185">Reference proteome</keyword>
<dbReference type="Proteomes" id="UP001501469">
    <property type="component" value="Unassembled WGS sequence"/>
</dbReference>
<dbReference type="InterPro" id="IPR041700">
    <property type="entry name" value="OMP_b-brl_3"/>
</dbReference>
<dbReference type="InterPro" id="IPR036942">
    <property type="entry name" value="Beta-barrel_TonB_sf"/>
</dbReference>
<keyword evidence="2" id="KW-0472">Membrane</keyword>
<organism evidence="6 7">
    <name type="scientific">Hymenobacter glaciei</name>
    <dbReference type="NCBI Taxonomy" id="877209"/>
    <lineage>
        <taxon>Bacteria</taxon>
        <taxon>Pseudomonadati</taxon>
        <taxon>Bacteroidota</taxon>
        <taxon>Cytophagia</taxon>
        <taxon>Cytophagales</taxon>
        <taxon>Hymenobacteraceae</taxon>
        <taxon>Hymenobacter</taxon>
    </lineage>
</organism>
<dbReference type="SUPFAM" id="SSF49464">
    <property type="entry name" value="Carboxypeptidase regulatory domain-like"/>
    <property type="match status" value="1"/>
</dbReference>
<dbReference type="Gene3D" id="2.170.130.10">
    <property type="entry name" value="TonB-dependent receptor, plug domain"/>
    <property type="match status" value="1"/>
</dbReference>
<evidence type="ECO:0000313" key="6">
    <source>
        <dbReference type="EMBL" id="GAA4028998.1"/>
    </source>
</evidence>
<keyword evidence="4" id="KW-0175">Coiled coil</keyword>
<feature type="domain" description="Outer membrane protein beta-barrel" evidence="5">
    <location>
        <begin position="367"/>
        <end position="757"/>
    </location>
</feature>
<evidence type="ECO:0000256" key="1">
    <source>
        <dbReference type="ARBA" id="ARBA00004442"/>
    </source>
</evidence>
<keyword evidence="3" id="KW-0998">Cell outer membrane</keyword>
<dbReference type="PANTHER" id="PTHR40980:SF4">
    <property type="entry name" value="TONB-DEPENDENT RECEPTOR-LIKE BETA-BARREL DOMAIN-CONTAINING PROTEIN"/>
    <property type="match status" value="1"/>
</dbReference>
<dbReference type="InterPro" id="IPR008969">
    <property type="entry name" value="CarboxyPept-like_regulatory"/>
</dbReference>
<feature type="coiled-coil region" evidence="4">
    <location>
        <begin position="757"/>
        <end position="784"/>
    </location>
</feature>
<evidence type="ECO:0000259" key="5">
    <source>
        <dbReference type="Pfam" id="PF14905"/>
    </source>
</evidence>
<comment type="caution">
    <text evidence="6">The sequence shown here is derived from an EMBL/GenBank/DDBJ whole genome shotgun (WGS) entry which is preliminary data.</text>
</comment>
<evidence type="ECO:0000256" key="3">
    <source>
        <dbReference type="ARBA" id="ARBA00023237"/>
    </source>
</evidence>
<dbReference type="RefSeq" id="WP_345051412.1">
    <property type="nucleotide sequence ID" value="NZ_BAABDK010000010.1"/>
</dbReference>
<dbReference type="SUPFAM" id="SSF56935">
    <property type="entry name" value="Porins"/>
    <property type="match status" value="1"/>
</dbReference>
<reference evidence="7" key="1">
    <citation type="journal article" date="2019" name="Int. J. Syst. Evol. Microbiol.">
        <title>The Global Catalogue of Microorganisms (GCM) 10K type strain sequencing project: providing services to taxonomists for standard genome sequencing and annotation.</title>
        <authorList>
            <consortium name="The Broad Institute Genomics Platform"/>
            <consortium name="The Broad Institute Genome Sequencing Center for Infectious Disease"/>
            <person name="Wu L."/>
            <person name="Ma J."/>
        </authorList>
    </citation>
    <scope>NUCLEOTIDE SEQUENCE [LARGE SCALE GENOMIC DNA]</scope>
    <source>
        <strain evidence="7">JCM 17225</strain>
    </source>
</reference>
<accession>A0ABP7TNM4</accession>
<gene>
    <name evidence="6" type="ORF">GCM10022409_11390</name>
</gene>
<dbReference type="Pfam" id="PF13620">
    <property type="entry name" value="CarboxypepD_reg"/>
    <property type="match status" value="1"/>
</dbReference>